<accession>A0ACB0Z2G1</accession>
<dbReference type="Proteomes" id="UP001497535">
    <property type="component" value="Unassembled WGS sequence"/>
</dbReference>
<proteinExistence type="predicted"/>
<reference evidence="1" key="1">
    <citation type="submission" date="2023-11" db="EMBL/GenBank/DDBJ databases">
        <authorList>
            <person name="Poullet M."/>
        </authorList>
    </citation>
    <scope>NUCLEOTIDE SEQUENCE</scope>
    <source>
        <strain evidence="1">E1834</strain>
    </source>
</reference>
<evidence type="ECO:0000313" key="1">
    <source>
        <dbReference type="EMBL" id="CAK5072803.1"/>
    </source>
</evidence>
<evidence type="ECO:0000313" key="2">
    <source>
        <dbReference type="Proteomes" id="UP001497535"/>
    </source>
</evidence>
<comment type="caution">
    <text evidence="1">The sequence shown here is derived from an EMBL/GenBank/DDBJ whole genome shotgun (WGS) entry which is preliminary data.</text>
</comment>
<name>A0ACB0Z2G1_MELEN</name>
<sequence length="450" mass="52743">MEEQFILNNFDKENPNNLFLFNEQLTKQNDFNGGHCSLKFLQISIWLEKFLLLKIIFKNRFVTVLDIVLAILAIILNSLLIPSSLNSRPIPFRTRRFLSSISLNYALLASILLTKKCFWLYFSFVNPKGHCIPTFTSSTCKLQEFPLVFIYIYSMILPLIFALQMAFKRWFRKNKEEEKIINFSNQRKIIIQNSSRQSRRVKKLIIQNNNNNNIIEDFRHSNISETEFKKWKIIKKQQKYFPFPYWLCSTKQIILIVFCCGITLFFTSFDRWDEISLKQKRMANCSITLAIRQKGLAFGLLSLILISQLLQSLVWYFIPLKTIKNNKKSVSYRHSSIFDFLVFSCRDLFLIEAILWSLVALLTGIALFQQYVLTSPCNKCTQLAVEFPFTTLPLFISLLHPILSLILIAPIRYTAQRFFPIFAKLLPTQEPITPPLPRPFPSVRILVTEH</sequence>
<organism evidence="1 2">
    <name type="scientific">Meloidogyne enterolobii</name>
    <name type="common">Root-knot nematode worm</name>
    <name type="synonym">Meloidogyne mayaguensis</name>
    <dbReference type="NCBI Taxonomy" id="390850"/>
    <lineage>
        <taxon>Eukaryota</taxon>
        <taxon>Metazoa</taxon>
        <taxon>Ecdysozoa</taxon>
        <taxon>Nematoda</taxon>
        <taxon>Chromadorea</taxon>
        <taxon>Rhabditida</taxon>
        <taxon>Tylenchina</taxon>
        <taxon>Tylenchomorpha</taxon>
        <taxon>Tylenchoidea</taxon>
        <taxon>Meloidogynidae</taxon>
        <taxon>Meloidogyninae</taxon>
        <taxon>Meloidogyne</taxon>
    </lineage>
</organism>
<gene>
    <name evidence="1" type="ORF">MENTE1834_LOCUS19440</name>
</gene>
<protein>
    <submittedName>
        <fullName evidence="1">Uncharacterized protein</fullName>
    </submittedName>
</protein>
<keyword evidence="2" id="KW-1185">Reference proteome</keyword>
<dbReference type="EMBL" id="CAVMJV010000023">
    <property type="protein sequence ID" value="CAK5072803.1"/>
    <property type="molecule type" value="Genomic_DNA"/>
</dbReference>